<organism evidence="2 3">
    <name type="scientific">Cercospora zeae-maydis SCOH1-5</name>
    <dbReference type="NCBI Taxonomy" id="717836"/>
    <lineage>
        <taxon>Eukaryota</taxon>
        <taxon>Fungi</taxon>
        <taxon>Dikarya</taxon>
        <taxon>Ascomycota</taxon>
        <taxon>Pezizomycotina</taxon>
        <taxon>Dothideomycetes</taxon>
        <taxon>Dothideomycetidae</taxon>
        <taxon>Mycosphaerellales</taxon>
        <taxon>Mycosphaerellaceae</taxon>
        <taxon>Cercospora</taxon>
    </lineage>
</organism>
<evidence type="ECO:0000313" key="2">
    <source>
        <dbReference type="EMBL" id="KAF2209348.1"/>
    </source>
</evidence>
<dbReference type="AlphaFoldDB" id="A0A6A6F4H6"/>
<feature type="chain" id="PRO_5025664961" evidence="1">
    <location>
        <begin position="16"/>
        <end position="77"/>
    </location>
</feature>
<sequence>MVATILALKLGLADAPAITEDCGIRVWGQFDIKLVQKRQQAIEVDVSCEWKYGCVDELLQCWEPWRVLRAAMSVRPC</sequence>
<dbReference type="EMBL" id="ML992687">
    <property type="protein sequence ID" value="KAF2209348.1"/>
    <property type="molecule type" value="Genomic_DNA"/>
</dbReference>
<evidence type="ECO:0000256" key="1">
    <source>
        <dbReference type="SAM" id="SignalP"/>
    </source>
</evidence>
<accession>A0A6A6F4H6</accession>
<keyword evidence="3" id="KW-1185">Reference proteome</keyword>
<gene>
    <name evidence="2" type="ORF">CERZMDRAFT_91395</name>
</gene>
<protein>
    <submittedName>
        <fullName evidence="2">Uncharacterized protein</fullName>
    </submittedName>
</protein>
<evidence type="ECO:0000313" key="3">
    <source>
        <dbReference type="Proteomes" id="UP000799539"/>
    </source>
</evidence>
<name>A0A6A6F4H6_9PEZI</name>
<dbReference type="Proteomes" id="UP000799539">
    <property type="component" value="Unassembled WGS sequence"/>
</dbReference>
<keyword evidence="1" id="KW-0732">Signal</keyword>
<proteinExistence type="predicted"/>
<reference evidence="2" key="1">
    <citation type="journal article" date="2020" name="Stud. Mycol.">
        <title>101 Dothideomycetes genomes: a test case for predicting lifestyles and emergence of pathogens.</title>
        <authorList>
            <person name="Haridas S."/>
            <person name="Albert R."/>
            <person name="Binder M."/>
            <person name="Bloem J."/>
            <person name="Labutti K."/>
            <person name="Salamov A."/>
            <person name="Andreopoulos B."/>
            <person name="Baker S."/>
            <person name="Barry K."/>
            <person name="Bills G."/>
            <person name="Bluhm B."/>
            <person name="Cannon C."/>
            <person name="Castanera R."/>
            <person name="Culley D."/>
            <person name="Daum C."/>
            <person name="Ezra D."/>
            <person name="Gonzalez J."/>
            <person name="Henrissat B."/>
            <person name="Kuo A."/>
            <person name="Liang C."/>
            <person name="Lipzen A."/>
            <person name="Lutzoni F."/>
            <person name="Magnuson J."/>
            <person name="Mondo S."/>
            <person name="Nolan M."/>
            <person name="Ohm R."/>
            <person name="Pangilinan J."/>
            <person name="Park H.-J."/>
            <person name="Ramirez L."/>
            <person name="Alfaro M."/>
            <person name="Sun H."/>
            <person name="Tritt A."/>
            <person name="Yoshinaga Y."/>
            <person name="Zwiers L.-H."/>
            <person name="Turgeon B."/>
            <person name="Goodwin S."/>
            <person name="Spatafora J."/>
            <person name="Crous P."/>
            <person name="Grigoriev I."/>
        </authorList>
    </citation>
    <scope>NUCLEOTIDE SEQUENCE</scope>
    <source>
        <strain evidence="2">SCOH1-5</strain>
    </source>
</reference>
<feature type="signal peptide" evidence="1">
    <location>
        <begin position="1"/>
        <end position="15"/>
    </location>
</feature>